<comment type="caution">
    <text evidence="2">The sequence shown here is derived from an EMBL/GenBank/DDBJ whole genome shotgun (WGS) entry which is preliminary data.</text>
</comment>
<protein>
    <submittedName>
        <fullName evidence="2">ATP/GTP-binding protein</fullName>
    </submittedName>
</protein>
<dbReference type="PANTHER" id="PTHR42698">
    <property type="entry name" value="GTPASE ERA"/>
    <property type="match status" value="1"/>
</dbReference>
<dbReference type="InterPro" id="IPR027417">
    <property type="entry name" value="P-loop_NTPase"/>
</dbReference>
<dbReference type="GO" id="GO:0005525">
    <property type="term" value="F:GTP binding"/>
    <property type="evidence" value="ECO:0007669"/>
    <property type="project" value="InterPro"/>
</dbReference>
<dbReference type="EMBL" id="MSGO01000005">
    <property type="protein sequence ID" value="OLL15814.1"/>
    <property type="molecule type" value="Genomic_DNA"/>
</dbReference>
<name>A0A1Q8I3Y9_9ACTO</name>
<evidence type="ECO:0000259" key="1">
    <source>
        <dbReference type="Pfam" id="PF00350"/>
    </source>
</evidence>
<dbReference type="GO" id="GO:0000028">
    <property type="term" value="P:ribosomal small subunit assembly"/>
    <property type="evidence" value="ECO:0007669"/>
    <property type="project" value="TreeGrafter"/>
</dbReference>
<dbReference type="InterPro" id="IPR005662">
    <property type="entry name" value="GTPase_Era-like"/>
</dbReference>
<reference evidence="2 3" key="1">
    <citation type="submission" date="2016-12" db="EMBL/GenBank/DDBJ databases">
        <title>Genomic comparison of strains in the 'Actinomyces naeslundii' group.</title>
        <authorList>
            <person name="Mughal S.R."/>
            <person name="Do T."/>
            <person name="Gilbert S.C."/>
            <person name="Witherden E.A."/>
            <person name="Didelot X."/>
            <person name="Beighton D."/>
        </authorList>
    </citation>
    <scope>NUCLEOTIDE SEQUENCE [LARGE SCALE GENOMIC DNA]</scope>
    <source>
        <strain evidence="2 3">S64C</strain>
    </source>
</reference>
<evidence type="ECO:0000313" key="3">
    <source>
        <dbReference type="Proteomes" id="UP000185736"/>
    </source>
</evidence>
<dbReference type="Gene3D" id="3.40.50.300">
    <property type="entry name" value="P-loop containing nucleotide triphosphate hydrolases"/>
    <property type="match status" value="1"/>
</dbReference>
<organism evidence="2 3">
    <name type="scientific">Actinomyces oris</name>
    <dbReference type="NCBI Taxonomy" id="544580"/>
    <lineage>
        <taxon>Bacteria</taxon>
        <taxon>Bacillati</taxon>
        <taxon>Actinomycetota</taxon>
        <taxon>Actinomycetes</taxon>
        <taxon>Actinomycetales</taxon>
        <taxon>Actinomycetaceae</taxon>
        <taxon>Actinomyces</taxon>
    </lineage>
</organism>
<accession>A0A1Q8I3Y9</accession>
<dbReference type="InterPro" id="IPR045063">
    <property type="entry name" value="Dynamin_N"/>
</dbReference>
<dbReference type="GO" id="GO:0043024">
    <property type="term" value="F:ribosomal small subunit binding"/>
    <property type="evidence" value="ECO:0007669"/>
    <property type="project" value="TreeGrafter"/>
</dbReference>
<dbReference type="GO" id="GO:0005829">
    <property type="term" value="C:cytosol"/>
    <property type="evidence" value="ECO:0007669"/>
    <property type="project" value="TreeGrafter"/>
</dbReference>
<proteinExistence type="predicted"/>
<dbReference type="PANTHER" id="PTHR42698:SF1">
    <property type="entry name" value="GTPASE ERA, MITOCHONDRIAL"/>
    <property type="match status" value="1"/>
</dbReference>
<dbReference type="Proteomes" id="UP000185736">
    <property type="component" value="Unassembled WGS sequence"/>
</dbReference>
<evidence type="ECO:0000313" key="2">
    <source>
        <dbReference type="EMBL" id="OLL15814.1"/>
    </source>
</evidence>
<dbReference type="RefSeq" id="WP_075248210.1">
    <property type="nucleotide sequence ID" value="NZ_MSGO01000005.1"/>
</dbReference>
<dbReference type="Pfam" id="PF00350">
    <property type="entry name" value="Dynamin_N"/>
    <property type="match status" value="1"/>
</dbReference>
<gene>
    <name evidence="2" type="ORF">BKH32_00945</name>
</gene>
<feature type="domain" description="Dynamin N-terminal" evidence="1">
    <location>
        <begin position="72"/>
        <end position="210"/>
    </location>
</feature>
<sequence>MTHSRSESSSTHHVQQATRALSALRDSLTALSMPYVLQGTAAASDKATLIRDQLGDYILPRLASLDAPLLAVVGGSTGAGKSTLVSSLVRRHVARASAIRPTTRRPLLLHAPTDAAWFDTDRVLGSLSRMRVDADAPASPATDHTPRELELRACDGLPEGLAIVDAPDVDSVVEDNRDLAATLLAGADLWIFVTTAARYADAVPWEHLRAAAERHITAAIVLDRVPQGAQIEVEADLRRRLVEANLAEAPVFTIPETALDDDGFLPESCVSPLRQWLGALASDAAARQDVAHRSLTGAIGSLLAQSELLAVELGSQEAEYAELRRAATSEHDDALERVIEATEDGSMLHGEVLARWQEFVGTGDLFRSLEVQVGRVRDRVTSLLRGRPAPAKRVEQAIGSSLVELLVAESQRACLATERSWRRAGTSQQALNRALAEVPSQTGLEVVAAALVHDWQRQVLTLVRAEGSDKRLTARLLSLGVNGAGVVLMILVFAHTGGLTGGEVGIAGGTAILAQRVLEAVFGDQAMRGMTKRAREDLSERATALFANQAKCFTDALPLPTPSADTLREQLQACQEAATSLRALPAARGRRTAGRRVR</sequence>
<dbReference type="CDD" id="cd00882">
    <property type="entry name" value="Ras_like_GTPase"/>
    <property type="match status" value="1"/>
</dbReference>
<dbReference type="AlphaFoldDB" id="A0A1Q8I3Y9"/>
<dbReference type="SUPFAM" id="SSF52540">
    <property type="entry name" value="P-loop containing nucleoside triphosphate hydrolases"/>
    <property type="match status" value="1"/>
</dbReference>
<dbReference type="GO" id="GO:0019843">
    <property type="term" value="F:rRNA binding"/>
    <property type="evidence" value="ECO:0007669"/>
    <property type="project" value="TreeGrafter"/>
</dbReference>